<comment type="caution">
    <text evidence="1">The sequence shown here is derived from an EMBL/GenBank/DDBJ whole genome shotgun (WGS) entry which is preliminary data.</text>
</comment>
<proteinExistence type="predicted"/>
<dbReference type="AlphaFoldDB" id="A0A6A8AKW3"/>
<reference evidence="1 2" key="1">
    <citation type="submission" date="2019-11" db="EMBL/GenBank/DDBJ databases">
        <title>Genome analysis of Rhizobacterium cereale a novel genus and species isolated from maize roots in North Spain.</title>
        <authorList>
            <person name="Menendez E."/>
            <person name="Flores-Felix J.D."/>
            <person name="Ramirez-Bahena M.-H."/>
            <person name="Igual J.M."/>
            <person name="Garcia-Fraile P."/>
            <person name="Peix A."/>
            <person name="Velazquez E."/>
        </authorList>
    </citation>
    <scope>NUCLEOTIDE SEQUENCE [LARGE SCALE GENOMIC DNA]</scope>
    <source>
        <strain evidence="1 2">RZME27</strain>
    </source>
</reference>
<evidence type="ECO:0000313" key="2">
    <source>
        <dbReference type="Proteomes" id="UP000435138"/>
    </source>
</evidence>
<organism evidence="1 2">
    <name type="scientific">Endobacterium cereale</name>
    <dbReference type="NCBI Taxonomy" id="2663029"/>
    <lineage>
        <taxon>Bacteria</taxon>
        <taxon>Pseudomonadati</taxon>
        <taxon>Pseudomonadota</taxon>
        <taxon>Alphaproteobacteria</taxon>
        <taxon>Hyphomicrobiales</taxon>
        <taxon>Rhizobiaceae</taxon>
        <taxon>Endobacterium</taxon>
    </lineage>
</organism>
<name>A0A6A8AKW3_9HYPH</name>
<gene>
    <name evidence="1" type="ORF">GAO09_27645</name>
</gene>
<sequence length="79" mass="8588">MANKEIRTHLVAGQESIVFVSQNFTRIALLDLDRPTTANIYLGGMGACTRETGNSCMSVLFYDGDKAHCLLFTAKDMGG</sequence>
<protein>
    <submittedName>
        <fullName evidence="1">Uncharacterized protein</fullName>
    </submittedName>
</protein>
<dbReference type="EMBL" id="WIXI01000051">
    <property type="protein sequence ID" value="MQY49806.1"/>
    <property type="molecule type" value="Genomic_DNA"/>
</dbReference>
<keyword evidence="2" id="KW-1185">Reference proteome</keyword>
<dbReference type="RefSeq" id="WP_153359900.1">
    <property type="nucleotide sequence ID" value="NZ_JAYKOO010000001.1"/>
</dbReference>
<dbReference type="Proteomes" id="UP000435138">
    <property type="component" value="Unassembled WGS sequence"/>
</dbReference>
<accession>A0A6A8AKW3</accession>
<evidence type="ECO:0000313" key="1">
    <source>
        <dbReference type="EMBL" id="MQY49806.1"/>
    </source>
</evidence>